<dbReference type="EMBL" id="CAMAPD010000001">
    <property type="protein sequence ID" value="CAH9050512.1"/>
    <property type="molecule type" value="Genomic_DNA"/>
</dbReference>
<keyword evidence="1" id="KW-0812">Transmembrane</keyword>
<protein>
    <submittedName>
        <fullName evidence="2">Uncharacterized protein</fullName>
    </submittedName>
</protein>
<proteinExistence type="predicted"/>
<sequence>MLYEINIFDFAWVLLVANLSVFYFIARYIFNNELLNKRSKLKFIIPFGVIFSGMPVYMFFSHIYVNISYDLGNYSSVNGKILNIAEDGRYLILRGKGFRLRYSTVSGRCLTEKPKTNEHEDVKINYVFEKNDACILSIKELNKN</sequence>
<name>A0ABM9GEB7_9GAMM</name>
<keyword evidence="1" id="KW-0472">Membrane</keyword>
<feature type="transmembrane region" description="Helical" evidence="1">
    <location>
        <begin position="12"/>
        <end position="31"/>
    </location>
</feature>
<accession>A0ABM9GEB7</accession>
<comment type="caution">
    <text evidence="2">The sequence shown here is derived from an EMBL/GenBank/DDBJ whole genome shotgun (WGS) entry which is preliminary data.</text>
</comment>
<feature type="transmembrane region" description="Helical" evidence="1">
    <location>
        <begin position="43"/>
        <end position="65"/>
    </location>
</feature>
<gene>
    <name evidence="2" type="ORF">PSECIP111951_00207</name>
</gene>
<organism evidence="2 3">
    <name type="scientific">Pseudoalteromonas holothuriae</name>
    <dbReference type="NCBI Taxonomy" id="2963714"/>
    <lineage>
        <taxon>Bacteria</taxon>
        <taxon>Pseudomonadati</taxon>
        <taxon>Pseudomonadota</taxon>
        <taxon>Gammaproteobacteria</taxon>
        <taxon>Alteromonadales</taxon>
        <taxon>Pseudoalteromonadaceae</taxon>
        <taxon>Pseudoalteromonas</taxon>
    </lineage>
</organism>
<evidence type="ECO:0000313" key="2">
    <source>
        <dbReference type="EMBL" id="CAH9050512.1"/>
    </source>
</evidence>
<evidence type="ECO:0000313" key="3">
    <source>
        <dbReference type="Proteomes" id="UP001152485"/>
    </source>
</evidence>
<evidence type="ECO:0000256" key="1">
    <source>
        <dbReference type="SAM" id="Phobius"/>
    </source>
</evidence>
<dbReference type="RefSeq" id="WP_261591408.1">
    <property type="nucleotide sequence ID" value="NZ_CAMAPD010000001.1"/>
</dbReference>
<reference evidence="2 3" key="1">
    <citation type="submission" date="2022-07" db="EMBL/GenBank/DDBJ databases">
        <authorList>
            <person name="Criscuolo A."/>
        </authorList>
    </citation>
    <scope>NUCLEOTIDE SEQUENCE [LARGE SCALE GENOMIC DNA]</scope>
    <source>
        <strain evidence="3">CIP 111951</strain>
    </source>
</reference>
<keyword evidence="1" id="KW-1133">Transmembrane helix</keyword>
<dbReference type="Proteomes" id="UP001152485">
    <property type="component" value="Unassembled WGS sequence"/>
</dbReference>